<proteinExistence type="inferred from homology"/>
<comment type="similarity">
    <text evidence="3 11">Belongs to the phospholipid scramblase family.</text>
</comment>
<reference evidence="12" key="1">
    <citation type="submission" date="2023-06" db="EMBL/GenBank/DDBJ databases">
        <title>Reference genome for the Northern bat (Eptesicus nilssonii), a most northern bat species.</title>
        <authorList>
            <person name="Laine V.N."/>
            <person name="Pulliainen A.T."/>
            <person name="Lilley T.M."/>
        </authorList>
    </citation>
    <scope>NUCLEOTIDE SEQUENCE</scope>
    <source>
        <strain evidence="12">BLF_Eptnil</strain>
        <tissue evidence="12">Kidney</tissue>
    </source>
</reference>
<dbReference type="GO" id="GO:0005886">
    <property type="term" value="C:plasma membrane"/>
    <property type="evidence" value="ECO:0007669"/>
    <property type="project" value="TreeGrafter"/>
</dbReference>
<evidence type="ECO:0000256" key="10">
    <source>
        <dbReference type="ARBA" id="ARBA00023288"/>
    </source>
</evidence>
<dbReference type="GO" id="GO:0017128">
    <property type="term" value="F:phospholipid scramblase activity"/>
    <property type="evidence" value="ECO:0007669"/>
    <property type="project" value="InterPro"/>
</dbReference>
<dbReference type="PANTHER" id="PTHR23248">
    <property type="entry name" value="PHOSPHOLIPID SCRAMBLASE-RELATED"/>
    <property type="match status" value="1"/>
</dbReference>
<keyword evidence="5" id="KW-0812">Transmembrane</keyword>
<evidence type="ECO:0000256" key="4">
    <source>
        <dbReference type="ARBA" id="ARBA00022553"/>
    </source>
</evidence>
<evidence type="ECO:0000256" key="6">
    <source>
        <dbReference type="ARBA" id="ARBA00022837"/>
    </source>
</evidence>
<evidence type="ECO:0000256" key="2">
    <source>
        <dbReference type="ARBA" id="ARBA00004606"/>
    </source>
</evidence>
<dbReference type="EMBL" id="JAULJE010000004">
    <property type="protein sequence ID" value="KAK1343849.1"/>
    <property type="molecule type" value="Genomic_DNA"/>
</dbReference>
<evidence type="ECO:0000256" key="3">
    <source>
        <dbReference type="ARBA" id="ARBA00005350"/>
    </source>
</evidence>
<evidence type="ECO:0000313" key="13">
    <source>
        <dbReference type="Proteomes" id="UP001177744"/>
    </source>
</evidence>
<dbReference type="Pfam" id="PF03803">
    <property type="entry name" value="Scramblase"/>
    <property type="match status" value="1"/>
</dbReference>
<keyword evidence="8" id="KW-0472">Membrane</keyword>
<keyword evidence="9 11" id="KW-0564">Palmitate</keyword>
<keyword evidence="7" id="KW-1133">Transmembrane helix</keyword>
<gene>
    <name evidence="12" type="ORF">QTO34_014403</name>
</gene>
<comment type="caution">
    <text evidence="12">The sequence shown here is derived from an EMBL/GenBank/DDBJ whole genome shotgun (WGS) entry which is preliminary data.</text>
</comment>
<keyword evidence="4" id="KW-0597">Phosphoprotein</keyword>
<dbReference type="PANTHER" id="PTHR23248:SF38">
    <property type="entry name" value="PHOSPHOLIPID SCRAMBLASE 1"/>
    <property type="match status" value="1"/>
</dbReference>
<evidence type="ECO:0000256" key="11">
    <source>
        <dbReference type="RuleBase" id="RU363116"/>
    </source>
</evidence>
<keyword evidence="10 11" id="KW-0449">Lipoprotein</keyword>
<comment type="cofactor">
    <cofactor evidence="1 11">
        <name>Ca(2+)</name>
        <dbReference type="ChEBI" id="CHEBI:29108"/>
    </cofactor>
</comment>
<comment type="subcellular location">
    <subcellularLocation>
        <location evidence="2">Membrane</location>
        <topology evidence="2">Single-pass type II membrane protein</topology>
    </subcellularLocation>
</comment>
<sequence>MLYLDLKKTGSFCILLPAFESSERLHKKSASLGRVLQMVLIRNYHNQGSLQSKANRKKWQLDLGVKSCRICSLGGSSYSGGGLSSGSCSSGCSSVCSSSLGGRCSHSCWQQWWLLWLEWTPQVRTTICTSATEYPSTFHEIHYLYYSKLPASAVDNLHFILRAAALVLGGVGCELLAEESYEQWRLTGVVAGVWWMPASPPPLDCPPGLAYFTQIDQIQIHQQVELLEVFTSFGTSIKYKMKNSLRQTIYFAVEIVSLKLLWGF</sequence>
<evidence type="ECO:0000256" key="9">
    <source>
        <dbReference type="ARBA" id="ARBA00023139"/>
    </source>
</evidence>
<comment type="function">
    <text evidence="11">May mediate accelerated ATP-independent bidirectional transbilayer migration of phospholipids upon binding calcium ions that results in a loss of phospholipid asymmetry in the plasma membrane.</text>
</comment>
<dbReference type="InterPro" id="IPR005552">
    <property type="entry name" value="Scramblase"/>
</dbReference>
<evidence type="ECO:0000256" key="8">
    <source>
        <dbReference type="ARBA" id="ARBA00023136"/>
    </source>
</evidence>
<keyword evidence="13" id="KW-1185">Reference proteome</keyword>
<dbReference type="Proteomes" id="UP001177744">
    <property type="component" value="Unassembled WGS sequence"/>
</dbReference>
<evidence type="ECO:0000313" key="12">
    <source>
        <dbReference type="EMBL" id="KAK1343849.1"/>
    </source>
</evidence>
<dbReference type="AlphaFoldDB" id="A0AA40I6G2"/>
<accession>A0AA40I6G2</accession>
<organism evidence="12 13">
    <name type="scientific">Cnephaeus nilssonii</name>
    <name type="common">Northern bat</name>
    <name type="synonym">Eptesicus nilssonii</name>
    <dbReference type="NCBI Taxonomy" id="3371016"/>
    <lineage>
        <taxon>Eukaryota</taxon>
        <taxon>Metazoa</taxon>
        <taxon>Chordata</taxon>
        <taxon>Craniata</taxon>
        <taxon>Vertebrata</taxon>
        <taxon>Euteleostomi</taxon>
        <taxon>Mammalia</taxon>
        <taxon>Eutheria</taxon>
        <taxon>Laurasiatheria</taxon>
        <taxon>Chiroptera</taxon>
        <taxon>Yangochiroptera</taxon>
        <taxon>Vespertilionidae</taxon>
        <taxon>Cnephaeus</taxon>
    </lineage>
</organism>
<name>A0AA40I6G2_CNENI</name>
<evidence type="ECO:0000256" key="1">
    <source>
        <dbReference type="ARBA" id="ARBA00001913"/>
    </source>
</evidence>
<evidence type="ECO:0000256" key="5">
    <source>
        <dbReference type="ARBA" id="ARBA00022692"/>
    </source>
</evidence>
<evidence type="ECO:0000256" key="7">
    <source>
        <dbReference type="ARBA" id="ARBA00022989"/>
    </source>
</evidence>
<protein>
    <recommendedName>
        <fullName evidence="11">Phospholipid scramblase</fullName>
    </recommendedName>
</protein>
<keyword evidence="6 11" id="KW-0106">Calcium</keyword>